<feature type="signal peptide" evidence="2">
    <location>
        <begin position="1"/>
        <end position="20"/>
    </location>
</feature>
<dbReference type="AlphaFoldDB" id="A0A9W7L0E0"/>
<dbReference type="EMBL" id="BRXW01000342">
    <property type="protein sequence ID" value="GMI18663.1"/>
    <property type="molecule type" value="Genomic_DNA"/>
</dbReference>
<organism evidence="3 4">
    <name type="scientific">Triparma laevis f. longispina</name>
    <dbReference type="NCBI Taxonomy" id="1714387"/>
    <lineage>
        <taxon>Eukaryota</taxon>
        <taxon>Sar</taxon>
        <taxon>Stramenopiles</taxon>
        <taxon>Ochrophyta</taxon>
        <taxon>Bolidophyceae</taxon>
        <taxon>Parmales</taxon>
        <taxon>Triparmaceae</taxon>
        <taxon>Triparma</taxon>
    </lineage>
</organism>
<keyword evidence="1" id="KW-0472">Membrane</keyword>
<keyword evidence="4" id="KW-1185">Reference proteome</keyword>
<protein>
    <submittedName>
        <fullName evidence="3">Uncharacterized protein</fullName>
    </submittedName>
</protein>
<keyword evidence="2" id="KW-0732">Signal</keyword>
<comment type="caution">
    <text evidence="3">The sequence shown here is derived from an EMBL/GenBank/DDBJ whole genome shotgun (WGS) entry which is preliminary data.</text>
</comment>
<proteinExistence type="predicted"/>
<dbReference type="Proteomes" id="UP001165122">
    <property type="component" value="Unassembled WGS sequence"/>
</dbReference>
<accession>A0A9W7L0E0</accession>
<sequence length="649" mass="71622">MKLTLAFTFALGFKSCTVMGETEEELWESVISGPDKDPLLGEELGDQNFDASRKPFEQDDFSYWTDMAQIGIRTYGPYFYDESNINVDGSSSDHPGEQTTSYVGWDAIDQKLRELPEKQESGEATRGNELGLLRLNTAFYPECEGETYCGIALGVTQEDHKKVRPVLDHVFGSEGVVDGSIGLMGNKWTRDEMRASARGFLASKNSLNVKNDAGVWTTMVLHKMALDIDMTESEAQAFVDFQQKAVILTPLPSFVPEWFGGPLKLDETLNQKAQYLKKYEEAIRANIASGMYTSSEAAGSTEWLAADDDEGIKKTAWGFLDALIFAGGLSVPGVISSGLAAYYTGLTGVDFDINDPLQAPLLVFESIRHSPPVLGVPYFVAGHRHAPLAGMGGYDKTKYGEDAYDFRIRKTLAEYKALSIDWADSAQPVVDKPWSSRICPAKSLSYNMILSFWEAMDGTNWYVDPDTEITRENGPLWWSAFIIHRSCEGMGTHVGAREASRAHANENLNVGAYCSWFSWCGSGFECKRNWWQYSGSCQIDSDLKFFGESCSKNNQCDNFLTDSAGVDLACRFGKCAFLDGNVCEEDVNVEFADYTELPPSDQAATAGAWTAVGGMGAISGAAVFFLRKPERHLRHAKMPKEGGDVNDKL</sequence>
<dbReference type="OrthoDB" id="186960at2759"/>
<evidence type="ECO:0000256" key="1">
    <source>
        <dbReference type="SAM" id="Phobius"/>
    </source>
</evidence>
<evidence type="ECO:0000313" key="3">
    <source>
        <dbReference type="EMBL" id="GMI18663.1"/>
    </source>
</evidence>
<keyword evidence="1" id="KW-0812">Transmembrane</keyword>
<reference evidence="4" key="1">
    <citation type="journal article" date="2023" name="Commun. Biol.">
        <title>Genome analysis of Parmales, the sister group of diatoms, reveals the evolutionary specialization of diatoms from phago-mixotrophs to photoautotrophs.</title>
        <authorList>
            <person name="Ban H."/>
            <person name="Sato S."/>
            <person name="Yoshikawa S."/>
            <person name="Yamada K."/>
            <person name="Nakamura Y."/>
            <person name="Ichinomiya M."/>
            <person name="Sato N."/>
            <person name="Blanc-Mathieu R."/>
            <person name="Endo H."/>
            <person name="Kuwata A."/>
            <person name="Ogata H."/>
        </authorList>
    </citation>
    <scope>NUCLEOTIDE SEQUENCE [LARGE SCALE GENOMIC DNA]</scope>
    <source>
        <strain evidence="4">NIES 3700</strain>
    </source>
</reference>
<gene>
    <name evidence="3" type="ORF">TrLO_g4563</name>
</gene>
<keyword evidence="1" id="KW-1133">Transmembrane helix</keyword>
<feature type="chain" id="PRO_5040951187" evidence="2">
    <location>
        <begin position="21"/>
        <end position="649"/>
    </location>
</feature>
<evidence type="ECO:0000313" key="4">
    <source>
        <dbReference type="Proteomes" id="UP001165122"/>
    </source>
</evidence>
<evidence type="ECO:0000256" key="2">
    <source>
        <dbReference type="SAM" id="SignalP"/>
    </source>
</evidence>
<name>A0A9W7L0E0_9STRA</name>
<feature type="transmembrane region" description="Helical" evidence="1">
    <location>
        <begin position="606"/>
        <end position="626"/>
    </location>
</feature>